<gene>
    <name evidence="3" type="ORF">APZ18_14235</name>
</gene>
<comment type="caution">
    <text evidence="3">The sequence shown here is derived from an EMBL/GenBank/DDBJ whole genome shotgun (WGS) entry which is preliminary data.</text>
</comment>
<dbReference type="RefSeq" id="WP_055946243.1">
    <property type="nucleotide sequence ID" value="NZ_JAQDCV010000009.1"/>
</dbReference>
<keyword evidence="1" id="KW-0472">Membrane</keyword>
<dbReference type="InterPro" id="IPR036890">
    <property type="entry name" value="HATPase_C_sf"/>
</dbReference>
<feature type="transmembrane region" description="Helical" evidence="1">
    <location>
        <begin position="60"/>
        <end position="83"/>
    </location>
</feature>
<feature type="domain" description="Sensor histidine kinase NatK-like C-terminal" evidence="2">
    <location>
        <begin position="333"/>
        <end position="428"/>
    </location>
</feature>
<dbReference type="InterPro" id="IPR032834">
    <property type="entry name" value="NatK-like_C"/>
</dbReference>
<sequence length="449" mass="52168">MFNFMFLALIGISDICLLILYFTVFYKERKKEIPFVLYLLGFIVIESFSIFNLLNFLNVYSIIKIILNSFISILSTFILSFYYTASLSSRLFISISYHISLGAIEGLSVNFILPHLQHIIQTNADYTDIYVNFISNILSFIFILGLKILFNRKSVSQNMTYNFSVFVTPVISFILYITTPISQVLDKSNQYRLLIFYFMLIILNIVNYFLLNNIVQVIFLKEHEKVITKQLFFQTEKYNQLSSAYKATRSVVHDTKKHLFYIKDCIKNNTLDNIDNYIDTSVADIENSYSRINTGNLVIDAFISNYINMAKAEGIQLNTNIKINAKTIPVKDYDLCIIIGNLMDNSFNAVRKITNANSRHINIDLYTDDFQFVVHVKNTRVAVDAEKEKKIDPNEYYHGYGITNIINTSDKYKGVYSCYTESEIFETIIIYPIITDTELRRKLNIPENF</sequence>
<dbReference type="EMBL" id="LLKB01000007">
    <property type="protein sequence ID" value="KQC84072.1"/>
    <property type="molecule type" value="Genomic_DNA"/>
</dbReference>
<evidence type="ECO:0000313" key="3">
    <source>
        <dbReference type="EMBL" id="KQC84072.1"/>
    </source>
</evidence>
<dbReference type="PANTHER" id="PTHR40448">
    <property type="entry name" value="TWO-COMPONENT SENSOR HISTIDINE KINASE"/>
    <property type="match status" value="1"/>
</dbReference>
<dbReference type="Proteomes" id="UP000050833">
    <property type="component" value="Unassembled WGS sequence"/>
</dbReference>
<keyword evidence="4" id="KW-1185">Reference proteome</keyword>
<proteinExistence type="predicted"/>
<accession>A0AAW3JNU6</accession>
<feature type="transmembrane region" description="Helical" evidence="1">
    <location>
        <begin position="35"/>
        <end position="54"/>
    </location>
</feature>
<evidence type="ECO:0000259" key="2">
    <source>
        <dbReference type="Pfam" id="PF14501"/>
    </source>
</evidence>
<feature type="transmembrane region" description="Helical" evidence="1">
    <location>
        <begin position="191"/>
        <end position="211"/>
    </location>
</feature>
<keyword evidence="1" id="KW-0812">Transmembrane</keyword>
<dbReference type="PANTHER" id="PTHR40448:SF1">
    <property type="entry name" value="TWO-COMPONENT SENSOR HISTIDINE KINASE"/>
    <property type="match status" value="1"/>
</dbReference>
<evidence type="ECO:0000313" key="4">
    <source>
        <dbReference type="Proteomes" id="UP000050833"/>
    </source>
</evidence>
<feature type="transmembrane region" description="Helical" evidence="1">
    <location>
        <begin position="129"/>
        <end position="149"/>
    </location>
</feature>
<feature type="transmembrane region" description="Helical" evidence="1">
    <location>
        <begin position="95"/>
        <end position="117"/>
    </location>
</feature>
<organism evidence="3 4">
    <name type="scientific">Butyribacter intestini</name>
    <dbReference type="NCBI Taxonomy" id="1703332"/>
    <lineage>
        <taxon>Bacteria</taxon>
        <taxon>Bacillati</taxon>
        <taxon>Bacillota</taxon>
        <taxon>Clostridia</taxon>
        <taxon>Lachnospirales</taxon>
        <taxon>Lachnospiraceae</taxon>
        <taxon>Butyribacter</taxon>
    </lineage>
</organism>
<dbReference type="AlphaFoldDB" id="A0AAW3JNU6"/>
<reference evidence="3 4" key="1">
    <citation type="submission" date="2015-10" db="EMBL/GenBank/DDBJ databases">
        <title>Butyribacter intestini gen. nov., sp. nov., a butyric acid-producing bacterium of the family Lachnospiraceae isolated from the human faeces.</title>
        <authorList>
            <person name="Zou Y."/>
            <person name="Xue W."/>
            <person name="Luo G."/>
            <person name="Lv M."/>
        </authorList>
    </citation>
    <scope>NUCLEOTIDE SEQUENCE [LARGE SCALE GENOMIC DNA]</scope>
    <source>
        <strain evidence="3 4">TF01-11</strain>
    </source>
</reference>
<keyword evidence="1" id="KW-1133">Transmembrane helix</keyword>
<feature type="transmembrane region" description="Helical" evidence="1">
    <location>
        <begin position="6"/>
        <end position="26"/>
    </location>
</feature>
<dbReference type="Gene3D" id="3.30.565.10">
    <property type="entry name" value="Histidine kinase-like ATPase, C-terminal domain"/>
    <property type="match status" value="1"/>
</dbReference>
<dbReference type="Pfam" id="PF14501">
    <property type="entry name" value="HATPase_c_5"/>
    <property type="match status" value="1"/>
</dbReference>
<feature type="transmembrane region" description="Helical" evidence="1">
    <location>
        <begin position="161"/>
        <end position="179"/>
    </location>
</feature>
<dbReference type="GO" id="GO:0042802">
    <property type="term" value="F:identical protein binding"/>
    <property type="evidence" value="ECO:0007669"/>
    <property type="project" value="TreeGrafter"/>
</dbReference>
<name>A0AAW3JNU6_9FIRM</name>
<evidence type="ECO:0000256" key="1">
    <source>
        <dbReference type="SAM" id="Phobius"/>
    </source>
</evidence>
<protein>
    <recommendedName>
        <fullName evidence="2">Sensor histidine kinase NatK-like C-terminal domain-containing protein</fullName>
    </recommendedName>
</protein>